<evidence type="ECO:0000256" key="10">
    <source>
        <dbReference type="PROSITE-ProRule" id="PRU01240"/>
    </source>
</evidence>
<sequence>MALMVVICYRYVAADSINHKKTYIVHMDKSVMPSPFSDHEHWYHTTMRSVSKTTDMMYAYNKVMHGFTTRLTIDEVELLKQQNGIVSVQEEQVYQLHTTRSPEFLGLERNDLILPESTPGVDVIVGVLDTGVWPKSKSLDDTGFGPIPSRWKGKCEAGTGFNKSSCNRKLIGARYFLKGYEAFLNGTFDENVESRSPVDDDGHGTHCASTAVGSAVTDASLLDYAKGTARGMAPHARLAVYKACGLRGCYGSDVLAAFETAITDGVDILSVSAGNSNEDFFWDFFSQGSFKAVSHGIFVSTSAGNNIGLTSMPLTNVAPWVITVGASSLDRDFPAYITLGNGKKLYGVSLSGGEEPLPRSMVPLVFAGNISNITNSNRCVPGSLPPGSVTGKIVLCEMGLFSNVRKGMVVKAAGGVGMILANTVYRLKELELNIQLIPTVVVDKRARDAIMTYIASNHDSKAKFEFQGTKLGIQPSPLVAQLSSRGPNPDTSFLLKPDIIAPGVDILAAWTGKNSPTKLRDDPRRVEFNINSGTSMACPHVSGIAVLIKMAHPKWSPAAIQSALMTTAYNTYKNGKELLDVVTGKPATPFDLGAGHVDPVSALDPGLVYNASANDYLGFLCALNYSSTDIKTLYDKDFECIKGEKYRAEDLNYPSFAVPLSTSGQTVVKYTRTLTNVGTPNTYKVSTSSKTPAVKISVEPEELTFVKKNEKKVYTVTFTASSMPPGTKNFGRLVWSGGKYVVSSPIAFTWD</sequence>
<dbReference type="InterPro" id="IPR041469">
    <property type="entry name" value="Subtilisin-like_FN3"/>
</dbReference>
<keyword evidence="16" id="KW-1185">Reference proteome</keyword>
<dbReference type="EMBL" id="SZYD01000011">
    <property type="protein sequence ID" value="KAD4888615.1"/>
    <property type="molecule type" value="Genomic_DNA"/>
</dbReference>
<feature type="active site" description="Charge relay system" evidence="9 10">
    <location>
        <position position="535"/>
    </location>
</feature>
<comment type="subcellular location">
    <subcellularLocation>
        <location evidence="1">Secreted</location>
    </subcellularLocation>
</comment>
<dbReference type="SUPFAM" id="SSF52743">
    <property type="entry name" value="Subtilisin-like"/>
    <property type="match status" value="1"/>
</dbReference>
<evidence type="ECO:0000259" key="13">
    <source>
        <dbReference type="Pfam" id="PF05922"/>
    </source>
</evidence>
<evidence type="ECO:0000256" key="5">
    <source>
        <dbReference type="ARBA" id="ARBA00022729"/>
    </source>
</evidence>
<organism evidence="15 16">
    <name type="scientific">Mikania micrantha</name>
    <name type="common">bitter vine</name>
    <dbReference type="NCBI Taxonomy" id="192012"/>
    <lineage>
        <taxon>Eukaryota</taxon>
        <taxon>Viridiplantae</taxon>
        <taxon>Streptophyta</taxon>
        <taxon>Embryophyta</taxon>
        <taxon>Tracheophyta</taxon>
        <taxon>Spermatophyta</taxon>
        <taxon>Magnoliopsida</taxon>
        <taxon>eudicotyledons</taxon>
        <taxon>Gunneridae</taxon>
        <taxon>Pentapetalae</taxon>
        <taxon>asterids</taxon>
        <taxon>campanulids</taxon>
        <taxon>Asterales</taxon>
        <taxon>Asteraceae</taxon>
        <taxon>Asteroideae</taxon>
        <taxon>Heliantheae alliance</taxon>
        <taxon>Eupatorieae</taxon>
        <taxon>Mikania</taxon>
    </lineage>
</organism>
<proteinExistence type="inferred from homology"/>
<dbReference type="InterPro" id="IPR022398">
    <property type="entry name" value="Peptidase_S8_His-AS"/>
</dbReference>
<dbReference type="InterPro" id="IPR003137">
    <property type="entry name" value="PA_domain"/>
</dbReference>
<dbReference type="InterPro" id="IPR036852">
    <property type="entry name" value="Peptidase_S8/S53_dom_sf"/>
</dbReference>
<keyword evidence="5" id="KW-0732">Signal</keyword>
<dbReference type="GO" id="GO:0006508">
    <property type="term" value="P:proteolysis"/>
    <property type="evidence" value="ECO:0007669"/>
    <property type="project" value="UniProtKB-KW"/>
</dbReference>
<evidence type="ECO:0008006" key="17">
    <source>
        <dbReference type="Google" id="ProtNLM"/>
    </source>
</evidence>
<dbReference type="Gene3D" id="3.40.50.200">
    <property type="entry name" value="Peptidase S8/S53 domain"/>
    <property type="match status" value="1"/>
</dbReference>
<dbReference type="OrthoDB" id="206201at2759"/>
<dbReference type="CDD" id="cd02120">
    <property type="entry name" value="PA_subtilisin_like"/>
    <property type="match status" value="1"/>
</dbReference>
<accession>A0A5N6NKA4</accession>
<reference evidence="15 16" key="1">
    <citation type="submission" date="2019-05" db="EMBL/GenBank/DDBJ databases">
        <title>Mikania micrantha, genome provides insights into the molecular mechanism of rapid growth.</title>
        <authorList>
            <person name="Liu B."/>
        </authorList>
    </citation>
    <scope>NUCLEOTIDE SEQUENCE [LARGE SCALE GENOMIC DNA]</scope>
    <source>
        <strain evidence="15">NLD-2019</strain>
        <tissue evidence="15">Leaf</tissue>
    </source>
</reference>
<dbReference type="Gene3D" id="3.50.30.30">
    <property type="match status" value="1"/>
</dbReference>
<dbReference type="PROSITE" id="PS51892">
    <property type="entry name" value="SUBTILASE"/>
    <property type="match status" value="1"/>
</dbReference>
<feature type="domain" description="Inhibitor I9" evidence="13">
    <location>
        <begin position="22"/>
        <end position="97"/>
    </location>
</feature>
<dbReference type="FunFam" id="3.50.30.30:FF:000005">
    <property type="entry name" value="subtilisin-like protease SBT1.5"/>
    <property type="match status" value="1"/>
</dbReference>
<evidence type="ECO:0000256" key="7">
    <source>
        <dbReference type="ARBA" id="ARBA00022825"/>
    </source>
</evidence>
<dbReference type="GO" id="GO:0005576">
    <property type="term" value="C:extracellular region"/>
    <property type="evidence" value="ECO:0007669"/>
    <property type="project" value="UniProtKB-SubCell"/>
</dbReference>
<evidence type="ECO:0000256" key="8">
    <source>
        <dbReference type="ARBA" id="ARBA00023180"/>
    </source>
</evidence>
<dbReference type="InterPro" id="IPR015500">
    <property type="entry name" value="Peptidase_S8_subtilisin-rel"/>
</dbReference>
<dbReference type="Proteomes" id="UP000326396">
    <property type="component" value="Linkage Group LG19"/>
</dbReference>
<dbReference type="InterPro" id="IPR010259">
    <property type="entry name" value="S8pro/Inhibitor_I9"/>
</dbReference>
<dbReference type="GO" id="GO:0048731">
    <property type="term" value="P:system development"/>
    <property type="evidence" value="ECO:0007669"/>
    <property type="project" value="UniProtKB-ARBA"/>
</dbReference>
<dbReference type="InterPro" id="IPR023828">
    <property type="entry name" value="Peptidase_S8_Ser-AS"/>
</dbReference>
<dbReference type="FunFam" id="3.40.50.200:FF:000006">
    <property type="entry name" value="Subtilisin-like protease SBT1.5"/>
    <property type="match status" value="1"/>
</dbReference>
<evidence type="ECO:0000256" key="1">
    <source>
        <dbReference type="ARBA" id="ARBA00004613"/>
    </source>
</evidence>
<evidence type="ECO:0000313" key="15">
    <source>
        <dbReference type="EMBL" id="KAD4888615.1"/>
    </source>
</evidence>
<evidence type="ECO:0000256" key="6">
    <source>
        <dbReference type="ARBA" id="ARBA00022801"/>
    </source>
</evidence>
<protein>
    <recommendedName>
        <fullName evidence="17">Subtilisin-like protease fibronectin type-III domain-containing protein</fullName>
    </recommendedName>
</protein>
<dbReference type="InterPro" id="IPR000209">
    <property type="entry name" value="Peptidase_S8/S53_dom"/>
</dbReference>
<comment type="caution">
    <text evidence="15">The sequence shown here is derived from an EMBL/GenBank/DDBJ whole genome shotgun (WGS) entry which is preliminary data.</text>
</comment>
<dbReference type="GO" id="GO:0004252">
    <property type="term" value="F:serine-type endopeptidase activity"/>
    <property type="evidence" value="ECO:0007669"/>
    <property type="project" value="UniProtKB-UniRule"/>
</dbReference>
<feature type="active site" description="Charge relay system" evidence="9 10">
    <location>
        <position position="129"/>
    </location>
</feature>
<evidence type="ECO:0000256" key="2">
    <source>
        <dbReference type="ARBA" id="ARBA00011073"/>
    </source>
</evidence>
<gene>
    <name evidence="15" type="ORF">E3N88_20688</name>
</gene>
<dbReference type="PROSITE" id="PS00138">
    <property type="entry name" value="SUBTILASE_SER"/>
    <property type="match status" value="1"/>
</dbReference>
<dbReference type="Pfam" id="PF00082">
    <property type="entry name" value="Peptidase_S8"/>
    <property type="match status" value="1"/>
</dbReference>
<dbReference type="PRINTS" id="PR00723">
    <property type="entry name" value="SUBTILISIN"/>
</dbReference>
<dbReference type="Gene3D" id="2.60.40.2310">
    <property type="match status" value="1"/>
</dbReference>
<feature type="domain" description="Subtilisin-like protease fibronectin type-III" evidence="14">
    <location>
        <begin position="650"/>
        <end position="747"/>
    </location>
</feature>
<keyword evidence="6 10" id="KW-0378">Hydrolase</keyword>
<dbReference type="InterPro" id="IPR045051">
    <property type="entry name" value="SBT"/>
</dbReference>
<evidence type="ECO:0000259" key="14">
    <source>
        <dbReference type="Pfam" id="PF17766"/>
    </source>
</evidence>
<dbReference type="Pfam" id="PF05922">
    <property type="entry name" value="Inhibitor_I9"/>
    <property type="match status" value="1"/>
</dbReference>
<name>A0A5N6NKA4_9ASTR</name>
<dbReference type="FunFam" id="3.30.70.80:FF:000003">
    <property type="entry name" value="Subtilisin-like protease SBT1.9"/>
    <property type="match status" value="1"/>
</dbReference>
<dbReference type="Pfam" id="PF02225">
    <property type="entry name" value="PA"/>
    <property type="match status" value="1"/>
</dbReference>
<evidence type="ECO:0000256" key="3">
    <source>
        <dbReference type="ARBA" id="ARBA00022525"/>
    </source>
</evidence>
<dbReference type="AlphaFoldDB" id="A0A5N6NKA4"/>
<dbReference type="Pfam" id="PF17766">
    <property type="entry name" value="fn3_6"/>
    <property type="match status" value="1"/>
</dbReference>
<feature type="domain" description="PA" evidence="12">
    <location>
        <begin position="364"/>
        <end position="449"/>
    </location>
</feature>
<dbReference type="InterPro" id="IPR034197">
    <property type="entry name" value="Peptidases_S8_3"/>
</dbReference>
<evidence type="ECO:0000256" key="4">
    <source>
        <dbReference type="ARBA" id="ARBA00022670"/>
    </source>
</evidence>
<keyword evidence="4 10" id="KW-0645">Protease</keyword>
<dbReference type="PANTHER" id="PTHR10795">
    <property type="entry name" value="PROPROTEIN CONVERTASE SUBTILISIN/KEXIN"/>
    <property type="match status" value="1"/>
</dbReference>
<dbReference type="CDD" id="cd04852">
    <property type="entry name" value="Peptidases_S8_3"/>
    <property type="match status" value="1"/>
</dbReference>
<dbReference type="PROSITE" id="PS00137">
    <property type="entry name" value="SUBTILASE_HIS"/>
    <property type="match status" value="1"/>
</dbReference>
<keyword evidence="3" id="KW-0964">Secreted</keyword>
<dbReference type="Gene3D" id="3.30.70.80">
    <property type="entry name" value="Peptidase S8 propeptide/proteinase inhibitor I9"/>
    <property type="match status" value="1"/>
</dbReference>
<evidence type="ECO:0000259" key="11">
    <source>
        <dbReference type="Pfam" id="PF00082"/>
    </source>
</evidence>
<evidence type="ECO:0000259" key="12">
    <source>
        <dbReference type="Pfam" id="PF02225"/>
    </source>
</evidence>
<keyword evidence="7 10" id="KW-0720">Serine protease</keyword>
<keyword evidence="8" id="KW-0325">Glycoprotein</keyword>
<dbReference type="InterPro" id="IPR037045">
    <property type="entry name" value="S8pro/Inhibitor_I9_sf"/>
</dbReference>
<feature type="domain" description="Peptidase S8/S53" evidence="11">
    <location>
        <begin position="122"/>
        <end position="573"/>
    </location>
</feature>
<feature type="active site" description="Charge relay system" evidence="9 10">
    <location>
        <position position="203"/>
    </location>
</feature>
<evidence type="ECO:0000256" key="9">
    <source>
        <dbReference type="PIRSR" id="PIRSR615500-1"/>
    </source>
</evidence>
<comment type="similarity">
    <text evidence="2 10">Belongs to the peptidase S8 family.</text>
</comment>
<evidence type="ECO:0000313" key="16">
    <source>
        <dbReference type="Proteomes" id="UP000326396"/>
    </source>
</evidence>